<name>A0ABW9J844_9SPHI</name>
<keyword evidence="5" id="KW-1185">Reference proteome</keyword>
<evidence type="ECO:0000256" key="1">
    <source>
        <dbReference type="SAM" id="Phobius"/>
    </source>
</evidence>
<evidence type="ECO:0000259" key="3">
    <source>
        <dbReference type="Pfam" id="PF16344"/>
    </source>
</evidence>
<evidence type="ECO:0000259" key="2">
    <source>
        <dbReference type="Pfam" id="PF04773"/>
    </source>
</evidence>
<dbReference type="Pfam" id="PF04773">
    <property type="entry name" value="FecR"/>
    <property type="match status" value="1"/>
</dbReference>
<feature type="domain" description="Protein FecR C-terminal" evidence="3">
    <location>
        <begin position="328"/>
        <end position="396"/>
    </location>
</feature>
<dbReference type="PANTHER" id="PTHR30273:SF2">
    <property type="entry name" value="PROTEIN FECR"/>
    <property type="match status" value="1"/>
</dbReference>
<evidence type="ECO:0000313" key="5">
    <source>
        <dbReference type="Proteomes" id="UP001517247"/>
    </source>
</evidence>
<dbReference type="Gene3D" id="3.55.50.30">
    <property type="match status" value="1"/>
</dbReference>
<proteinExistence type="predicted"/>
<feature type="transmembrane region" description="Helical" evidence="1">
    <location>
        <begin position="90"/>
        <end position="111"/>
    </location>
</feature>
<dbReference type="Gene3D" id="2.60.120.1440">
    <property type="match status" value="1"/>
</dbReference>
<gene>
    <name evidence="4" type="ORF">E6A44_014080</name>
</gene>
<dbReference type="Pfam" id="PF16344">
    <property type="entry name" value="FecR_C"/>
    <property type="match status" value="1"/>
</dbReference>
<dbReference type="RefSeq" id="WP_170311359.1">
    <property type="nucleotide sequence ID" value="NZ_SSHJ02000007.1"/>
</dbReference>
<comment type="caution">
    <text evidence="4">The sequence shown here is derived from an EMBL/GenBank/DDBJ whole genome shotgun (WGS) entry which is preliminary data.</text>
</comment>
<protein>
    <submittedName>
        <fullName evidence="4">FecR family protein</fullName>
    </submittedName>
</protein>
<dbReference type="InterPro" id="IPR006860">
    <property type="entry name" value="FecR"/>
</dbReference>
<sequence>MKTNRLQFLLKLLVDDKINSQELEELAELMAQPGNEELMNSQLSNTWDNASTATELSNDVYRKITDNPRFRTSLNQNDIQSPIQGSTRKLWYYAAAVVLLCCSIGLGMYFYKNFSPNSHILGNTEYAQLSSKSNRDYVTLTLSNGKELVLDEAAIGKISREDNITITKNKEGQLIYDLSKVADGGELAYNIISTPIGSNYQVILSDGTKVWLNAKSSLKFPAVFRGSERRVELSGEAYFEVAHNKKQPFLLSAKDMTVQVLGTHFNVAAYDDDDIVEASLLEGSINAKFKTSSLLLKPGQQAVLRNGAAVMNAKQFDVDEIMDWKNGYFIFRDEPIDEIMKEISRWYSIEVNYQGKLRKEAFGGKYLKSSSLEELLSSLELTGTVKFKIEGRRVTVVQ</sequence>
<dbReference type="InterPro" id="IPR012373">
    <property type="entry name" value="Ferrdict_sens_TM"/>
</dbReference>
<keyword evidence="1" id="KW-1133">Transmembrane helix</keyword>
<keyword evidence="1" id="KW-0472">Membrane</keyword>
<organism evidence="4 5">
    <name type="scientific">Pedobacter ureilyticus</name>
    <dbReference type="NCBI Taxonomy" id="1393051"/>
    <lineage>
        <taxon>Bacteria</taxon>
        <taxon>Pseudomonadati</taxon>
        <taxon>Bacteroidota</taxon>
        <taxon>Sphingobacteriia</taxon>
        <taxon>Sphingobacteriales</taxon>
        <taxon>Sphingobacteriaceae</taxon>
        <taxon>Pedobacter</taxon>
    </lineage>
</organism>
<dbReference type="PANTHER" id="PTHR30273">
    <property type="entry name" value="PERIPLASMIC SIGNAL SENSOR AND SIGMA FACTOR ACTIVATOR FECR-RELATED"/>
    <property type="match status" value="1"/>
</dbReference>
<accession>A0ABW9J844</accession>
<dbReference type="EMBL" id="SSHJ02000007">
    <property type="protein sequence ID" value="MFN0256713.1"/>
    <property type="molecule type" value="Genomic_DNA"/>
</dbReference>
<feature type="domain" description="FecR protein" evidence="2">
    <location>
        <begin position="192"/>
        <end position="285"/>
    </location>
</feature>
<evidence type="ECO:0000313" key="4">
    <source>
        <dbReference type="EMBL" id="MFN0256713.1"/>
    </source>
</evidence>
<dbReference type="Proteomes" id="UP001517247">
    <property type="component" value="Unassembled WGS sequence"/>
</dbReference>
<reference evidence="4 5" key="1">
    <citation type="submission" date="2024-12" db="EMBL/GenBank/DDBJ databases">
        <authorList>
            <person name="Hu S."/>
        </authorList>
    </citation>
    <scope>NUCLEOTIDE SEQUENCE [LARGE SCALE GENOMIC DNA]</scope>
    <source>
        <strain evidence="4 5">THG-T11</strain>
    </source>
</reference>
<keyword evidence="1" id="KW-0812">Transmembrane</keyword>
<dbReference type="InterPro" id="IPR032508">
    <property type="entry name" value="FecR_C"/>
</dbReference>